<dbReference type="Pfam" id="PF01687">
    <property type="entry name" value="Flavokinase"/>
    <property type="match status" value="1"/>
</dbReference>
<dbReference type="UniPathway" id="UPA00277">
    <property type="reaction ID" value="UER00407"/>
</dbReference>
<dbReference type="Gene3D" id="2.40.30.30">
    <property type="entry name" value="Riboflavin kinase-like"/>
    <property type="match status" value="1"/>
</dbReference>
<evidence type="ECO:0000256" key="5">
    <source>
        <dbReference type="ARBA" id="ARBA00022643"/>
    </source>
</evidence>
<dbReference type="FunFam" id="3.40.50.620:FF:000021">
    <property type="entry name" value="Riboflavin biosynthesis protein"/>
    <property type="match status" value="1"/>
</dbReference>
<dbReference type="SUPFAM" id="SSF52374">
    <property type="entry name" value="Nucleotidylyl transferase"/>
    <property type="match status" value="1"/>
</dbReference>
<comment type="catalytic activity">
    <reaction evidence="14 15">
        <text>FMN + ATP + H(+) = FAD + diphosphate</text>
        <dbReference type="Rhea" id="RHEA:17237"/>
        <dbReference type="ChEBI" id="CHEBI:15378"/>
        <dbReference type="ChEBI" id="CHEBI:30616"/>
        <dbReference type="ChEBI" id="CHEBI:33019"/>
        <dbReference type="ChEBI" id="CHEBI:57692"/>
        <dbReference type="ChEBI" id="CHEBI:58210"/>
        <dbReference type="EC" id="2.7.7.2"/>
    </reaction>
</comment>
<dbReference type="NCBIfam" id="NF004162">
    <property type="entry name" value="PRK05627.1-5"/>
    <property type="match status" value="1"/>
</dbReference>
<dbReference type="GO" id="GO:0009231">
    <property type="term" value="P:riboflavin biosynthetic process"/>
    <property type="evidence" value="ECO:0007669"/>
    <property type="project" value="InterPro"/>
</dbReference>
<dbReference type="SUPFAM" id="SSF82114">
    <property type="entry name" value="Riboflavin kinase-like"/>
    <property type="match status" value="1"/>
</dbReference>
<dbReference type="HOGENOM" id="CLU_048437_0_2_9"/>
<evidence type="ECO:0000313" key="17">
    <source>
        <dbReference type="EMBL" id="ADU30709.1"/>
    </source>
</evidence>
<dbReference type="EMBL" id="CP002394">
    <property type="protein sequence ID" value="ADU30709.1"/>
    <property type="molecule type" value="Genomic_DNA"/>
</dbReference>
<comment type="function">
    <text evidence="1">Catalyzes the phosphorylation of riboflavin to FMN followed by the adenylation of FMN to FAD.</text>
</comment>
<dbReference type="EC" id="2.7.1.26" evidence="15"/>
<dbReference type="Pfam" id="PF06574">
    <property type="entry name" value="FAD_syn"/>
    <property type="match status" value="1"/>
</dbReference>
<evidence type="ECO:0000256" key="2">
    <source>
        <dbReference type="ARBA" id="ARBA00004726"/>
    </source>
</evidence>
<keyword evidence="11 15" id="KW-0067">ATP-binding</keyword>
<dbReference type="FunFam" id="2.40.30.30:FF:000003">
    <property type="entry name" value="Riboflavin biosynthesis protein"/>
    <property type="match status" value="1"/>
</dbReference>
<dbReference type="GO" id="GO:0005524">
    <property type="term" value="F:ATP binding"/>
    <property type="evidence" value="ECO:0007669"/>
    <property type="project" value="UniProtKB-UniRule"/>
</dbReference>
<dbReference type="SMART" id="SM00904">
    <property type="entry name" value="Flavokinase"/>
    <property type="match status" value="1"/>
</dbReference>
<keyword evidence="18" id="KW-1185">Reference proteome</keyword>
<comment type="catalytic activity">
    <reaction evidence="13 15">
        <text>riboflavin + ATP = FMN + ADP + H(+)</text>
        <dbReference type="Rhea" id="RHEA:14357"/>
        <dbReference type="ChEBI" id="CHEBI:15378"/>
        <dbReference type="ChEBI" id="CHEBI:30616"/>
        <dbReference type="ChEBI" id="CHEBI:57986"/>
        <dbReference type="ChEBI" id="CHEBI:58210"/>
        <dbReference type="ChEBI" id="CHEBI:456216"/>
        <dbReference type="EC" id="2.7.1.26"/>
    </reaction>
</comment>
<keyword evidence="12" id="KW-0511">Multifunctional enzyme</keyword>
<dbReference type="NCBIfam" id="TIGR00083">
    <property type="entry name" value="ribF"/>
    <property type="match status" value="1"/>
</dbReference>
<keyword evidence="6 15" id="KW-0808">Transferase</keyword>
<evidence type="ECO:0000256" key="4">
    <source>
        <dbReference type="ARBA" id="ARBA00022630"/>
    </source>
</evidence>
<dbReference type="InterPro" id="IPR015865">
    <property type="entry name" value="Riboflavin_kinase_bac/euk"/>
</dbReference>
<dbReference type="KEGG" id="bco:Bcell_2452"/>
<dbReference type="CDD" id="cd02064">
    <property type="entry name" value="FAD_synthetase_N"/>
    <property type="match status" value="1"/>
</dbReference>
<dbReference type="OrthoDB" id="9803667at2"/>
<dbReference type="PANTHER" id="PTHR22749:SF6">
    <property type="entry name" value="RIBOFLAVIN KINASE"/>
    <property type="match status" value="1"/>
</dbReference>
<evidence type="ECO:0000259" key="16">
    <source>
        <dbReference type="SMART" id="SM00904"/>
    </source>
</evidence>
<dbReference type="UniPathway" id="UPA00276">
    <property type="reaction ID" value="UER00406"/>
</dbReference>
<comment type="similarity">
    <text evidence="15">Belongs to the ribF family.</text>
</comment>
<keyword evidence="4 15" id="KW-0285">Flavoprotein</keyword>
<dbReference type="InterPro" id="IPR015864">
    <property type="entry name" value="FAD_synthase"/>
</dbReference>
<keyword evidence="9 15" id="KW-0418">Kinase</keyword>
<dbReference type="STRING" id="649639.Bcell_2452"/>
<dbReference type="AlphaFoldDB" id="E6TS55"/>
<dbReference type="GO" id="GO:0008531">
    <property type="term" value="F:riboflavin kinase activity"/>
    <property type="evidence" value="ECO:0007669"/>
    <property type="project" value="UniProtKB-UniRule"/>
</dbReference>
<dbReference type="Proteomes" id="UP000001401">
    <property type="component" value="Chromosome"/>
</dbReference>
<dbReference type="PIRSF" id="PIRSF004491">
    <property type="entry name" value="FAD_Synth"/>
    <property type="match status" value="1"/>
</dbReference>
<reference evidence="17 18" key="1">
    <citation type="submission" date="2010-12" db="EMBL/GenBank/DDBJ databases">
        <title>Complete sequence of Bacillus cellulosilyticus DSM 2522.</title>
        <authorList>
            <consortium name="US DOE Joint Genome Institute"/>
            <person name="Lucas S."/>
            <person name="Copeland A."/>
            <person name="Lapidus A."/>
            <person name="Cheng J.-F."/>
            <person name="Bruce D."/>
            <person name="Goodwin L."/>
            <person name="Pitluck S."/>
            <person name="Chertkov O."/>
            <person name="Detter J.C."/>
            <person name="Han C."/>
            <person name="Tapia R."/>
            <person name="Land M."/>
            <person name="Hauser L."/>
            <person name="Jeffries C."/>
            <person name="Kyrpides N."/>
            <person name="Ivanova N."/>
            <person name="Mikhailova N."/>
            <person name="Brumm P."/>
            <person name="Mead D."/>
            <person name="Woyke T."/>
        </authorList>
    </citation>
    <scope>NUCLEOTIDE SEQUENCE [LARGE SCALE GENOMIC DNA]</scope>
    <source>
        <strain evidence="18">ATCC 21833 / DSM 2522 / FERM P-1141 / JCM 9156 / N-4</strain>
    </source>
</reference>
<feature type="domain" description="Riboflavin kinase" evidence="16">
    <location>
        <begin position="182"/>
        <end position="309"/>
    </location>
</feature>
<dbReference type="EC" id="2.7.7.2" evidence="15"/>
<dbReference type="InterPro" id="IPR014729">
    <property type="entry name" value="Rossmann-like_a/b/a_fold"/>
</dbReference>
<accession>E6TS55</accession>
<evidence type="ECO:0000256" key="15">
    <source>
        <dbReference type="PIRNR" id="PIRNR004491"/>
    </source>
</evidence>
<keyword evidence="8 15" id="KW-0547">Nucleotide-binding</keyword>
<dbReference type="GO" id="GO:0006747">
    <property type="term" value="P:FAD biosynthetic process"/>
    <property type="evidence" value="ECO:0007669"/>
    <property type="project" value="UniProtKB-UniRule"/>
</dbReference>
<evidence type="ECO:0000313" key="18">
    <source>
        <dbReference type="Proteomes" id="UP000001401"/>
    </source>
</evidence>
<dbReference type="InterPro" id="IPR023465">
    <property type="entry name" value="Riboflavin_kinase_dom_sf"/>
</dbReference>
<evidence type="ECO:0000256" key="3">
    <source>
        <dbReference type="ARBA" id="ARBA00005201"/>
    </source>
</evidence>
<evidence type="ECO:0000256" key="10">
    <source>
        <dbReference type="ARBA" id="ARBA00022827"/>
    </source>
</evidence>
<evidence type="ECO:0000256" key="11">
    <source>
        <dbReference type="ARBA" id="ARBA00022840"/>
    </source>
</evidence>
<dbReference type="Gene3D" id="3.40.50.620">
    <property type="entry name" value="HUPs"/>
    <property type="match status" value="1"/>
</dbReference>
<keyword evidence="7 15" id="KW-0548">Nucleotidyltransferase</keyword>
<dbReference type="InterPro" id="IPR002606">
    <property type="entry name" value="Riboflavin_kinase_bac"/>
</dbReference>
<protein>
    <recommendedName>
        <fullName evidence="15">Riboflavin biosynthesis protein</fullName>
    </recommendedName>
    <domain>
        <recommendedName>
            <fullName evidence="15">Riboflavin kinase</fullName>
            <ecNumber evidence="15">2.7.1.26</ecNumber>
        </recommendedName>
        <alternativeName>
            <fullName evidence="15">Flavokinase</fullName>
        </alternativeName>
    </domain>
    <domain>
        <recommendedName>
            <fullName evidence="15">FMN adenylyltransferase</fullName>
            <ecNumber evidence="15">2.7.7.2</ecNumber>
        </recommendedName>
        <alternativeName>
            <fullName evidence="15">FAD pyrophosphorylase</fullName>
        </alternativeName>
        <alternativeName>
            <fullName evidence="15">FAD synthase</fullName>
        </alternativeName>
    </domain>
</protein>
<dbReference type="RefSeq" id="WP_013489043.1">
    <property type="nucleotide sequence ID" value="NC_014829.1"/>
</dbReference>
<evidence type="ECO:0000256" key="7">
    <source>
        <dbReference type="ARBA" id="ARBA00022695"/>
    </source>
</evidence>
<proteinExistence type="inferred from homology"/>
<dbReference type="GO" id="GO:0009398">
    <property type="term" value="P:FMN biosynthetic process"/>
    <property type="evidence" value="ECO:0007669"/>
    <property type="project" value="UniProtKB-UniRule"/>
</dbReference>
<comment type="pathway">
    <text evidence="3 15">Cofactor biosynthesis; FMN biosynthesis; FMN from riboflavin (ATP route): step 1/1.</text>
</comment>
<gene>
    <name evidence="17" type="ordered locus">Bcell_2452</name>
</gene>
<keyword evidence="5 15" id="KW-0288">FMN</keyword>
<evidence type="ECO:0000256" key="6">
    <source>
        <dbReference type="ARBA" id="ARBA00022679"/>
    </source>
</evidence>
<dbReference type="GO" id="GO:0003919">
    <property type="term" value="F:FMN adenylyltransferase activity"/>
    <property type="evidence" value="ECO:0007669"/>
    <property type="project" value="UniProtKB-UniRule"/>
</dbReference>
<evidence type="ECO:0000256" key="12">
    <source>
        <dbReference type="ARBA" id="ARBA00023268"/>
    </source>
</evidence>
<evidence type="ECO:0000256" key="8">
    <source>
        <dbReference type="ARBA" id="ARBA00022741"/>
    </source>
</evidence>
<dbReference type="PANTHER" id="PTHR22749">
    <property type="entry name" value="RIBOFLAVIN KINASE/FMN ADENYLYLTRANSFERASE"/>
    <property type="match status" value="1"/>
</dbReference>
<dbReference type="eggNOG" id="COG0196">
    <property type="taxonomic scope" value="Bacteria"/>
</dbReference>
<comment type="pathway">
    <text evidence="2 15">Cofactor biosynthesis; FAD biosynthesis; FAD from FMN: step 1/1.</text>
</comment>
<name>E6TS55_EVAC2</name>
<evidence type="ECO:0000256" key="14">
    <source>
        <dbReference type="ARBA" id="ARBA00049494"/>
    </source>
</evidence>
<dbReference type="InterPro" id="IPR023468">
    <property type="entry name" value="Riboflavin_kinase"/>
</dbReference>
<evidence type="ECO:0000256" key="9">
    <source>
        <dbReference type="ARBA" id="ARBA00022777"/>
    </source>
</evidence>
<organism evidence="17 18">
    <name type="scientific">Evansella cellulosilytica (strain ATCC 21833 / DSM 2522 / FERM P-1141 / JCM 9156 / N-4)</name>
    <name type="common">Bacillus cellulosilyticus</name>
    <dbReference type="NCBI Taxonomy" id="649639"/>
    <lineage>
        <taxon>Bacteria</taxon>
        <taxon>Bacillati</taxon>
        <taxon>Bacillota</taxon>
        <taxon>Bacilli</taxon>
        <taxon>Bacillales</taxon>
        <taxon>Bacillaceae</taxon>
        <taxon>Evansella</taxon>
    </lineage>
</organism>
<keyword evidence="10 15" id="KW-0274">FAD</keyword>
<evidence type="ECO:0000256" key="1">
    <source>
        <dbReference type="ARBA" id="ARBA00002121"/>
    </source>
</evidence>
<sequence length="312" mass="35949">METIQITHPHQLENLPRLCLALGFFDGVHKGHQEVILTAKNEAKKRQLRSGVMTFFPHPKEVLRKEKKVYYLTLMKKKEALIRQLGIDYLFIVTFNETFAELNPQQFVDQYLIALNVKHVVAGFDYTYGRLGKGTMETLLFHSRNELTYTTVGQVSANGEKISSTNIRHFLQCGDLKRANDYLGRPYETSGTVIHGEKRGRTIGFPTANVLLEERSFTPNSGVYIVRLLVNNEWKEAVCNVGYKPTFHKLREGEPTIEVHVTNFNDDIYGETVTIQWLSKLRDEKKFNSIGELKAQLENDVNNMNEFFQRLC</sequence>
<evidence type="ECO:0000256" key="13">
    <source>
        <dbReference type="ARBA" id="ARBA00047880"/>
    </source>
</evidence>